<protein>
    <submittedName>
        <fullName evidence="2">Uncharacterized protein</fullName>
    </submittedName>
</protein>
<feature type="transmembrane region" description="Helical" evidence="1">
    <location>
        <begin position="21"/>
        <end position="40"/>
    </location>
</feature>
<dbReference type="HOGENOM" id="CLU_186816_1_0_5"/>
<keyword evidence="1" id="KW-0812">Transmembrane</keyword>
<dbReference type="eggNOG" id="ENOG5033E4I">
    <property type="taxonomic scope" value="Bacteria"/>
</dbReference>
<evidence type="ECO:0000256" key="1">
    <source>
        <dbReference type="SAM" id="Phobius"/>
    </source>
</evidence>
<accession>N0BAI4</accession>
<dbReference type="NCBIfam" id="NF038050">
    <property type="entry name" value="NrtS"/>
    <property type="match status" value="1"/>
</dbReference>
<dbReference type="EMBL" id="CP005587">
    <property type="protein sequence ID" value="AGK57135.1"/>
    <property type="molecule type" value="Genomic_DNA"/>
</dbReference>
<proteinExistence type="predicted"/>
<dbReference type="InterPro" id="IPR047700">
    <property type="entry name" value="NrtS-like"/>
</dbReference>
<keyword evidence="1" id="KW-1133">Transmembrane helix</keyword>
<reference evidence="2 3" key="1">
    <citation type="journal article" date="2013" name="Genome Announc.">
        <title>Genome sequences for three denitrifying bacterial strains isolated from a uranium- and nitrate-contaminated subsurface environment.</title>
        <authorList>
            <person name="Venkatramanan R."/>
            <person name="Prakash O."/>
            <person name="Woyke T."/>
            <person name="Chain P."/>
            <person name="Goodwin L.A."/>
            <person name="Watson D."/>
            <person name="Brooks S."/>
            <person name="Kostka J.E."/>
            <person name="Green S.J."/>
        </authorList>
    </citation>
    <scope>NUCLEOTIDE SEQUENCE [LARGE SCALE GENOMIC DNA]</scope>
    <source>
        <strain evidence="2 3">1NES1</strain>
    </source>
</reference>
<dbReference type="STRING" id="670307.HYPDE_27278"/>
<organism evidence="2 3">
    <name type="scientific">Hyphomicrobium denitrificans 1NES1</name>
    <dbReference type="NCBI Taxonomy" id="670307"/>
    <lineage>
        <taxon>Bacteria</taxon>
        <taxon>Pseudomonadati</taxon>
        <taxon>Pseudomonadota</taxon>
        <taxon>Alphaproteobacteria</taxon>
        <taxon>Hyphomicrobiales</taxon>
        <taxon>Hyphomicrobiaceae</taxon>
        <taxon>Hyphomicrobium</taxon>
    </lineage>
</organism>
<keyword evidence="1" id="KW-0472">Membrane</keyword>
<sequence length="84" mass="9306">MTDQRQTPRLLEVCRCCISDGVPRRSFLVALIVGTILNLINQGDALFGDGRINWAKVILTFAVPYCVATYGAVSYRLTASRRAE</sequence>
<dbReference type="AlphaFoldDB" id="N0BAI4"/>
<dbReference type="KEGG" id="hdt:HYPDE_27278"/>
<gene>
    <name evidence="2" type="ORF">HYPDE_27278</name>
</gene>
<keyword evidence="3" id="KW-1185">Reference proteome</keyword>
<name>N0BAI4_9HYPH</name>
<evidence type="ECO:0000313" key="2">
    <source>
        <dbReference type="EMBL" id="AGK57135.1"/>
    </source>
</evidence>
<feature type="transmembrane region" description="Helical" evidence="1">
    <location>
        <begin position="52"/>
        <end position="73"/>
    </location>
</feature>
<evidence type="ECO:0000313" key="3">
    <source>
        <dbReference type="Proteomes" id="UP000005952"/>
    </source>
</evidence>
<dbReference type="Proteomes" id="UP000005952">
    <property type="component" value="Chromosome"/>
</dbReference>